<evidence type="ECO:0008006" key="4">
    <source>
        <dbReference type="Google" id="ProtNLM"/>
    </source>
</evidence>
<evidence type="ECO:0000256" key="1">
    <source>
        <dbReference type="SAM" id="SignalP"/>
    </source>
</evidence>
<proteinExistence type="predicted"/>
<comment type="caution">
    <text evidence="2">The sequence shown here is derived from an EMBL/GenBank/DDBJ whole genome shotgun (WGS) entry which is preliminary data.</text>
</comment>
<protein>
    <recommendedName>
        <fullName evidence="4">PorT family protein</fullName>
    </recommendedName>
</protein>
<feature type="chain" id="PRO_5046584557" description="PorT family protein" evidence="1">
    <location>
        <begin position="22"/>
        <end position="204"/>
    </location>
</feature>
<evidence type="ECO:0000313" key="3">
    <source>
        <dbReference type="Proteomes" id="UP001202180"/>
    </source>
</evidence>
<organism evidence="2 3">
    <name type="scientific">Spirosoma liriopis</name>
    <dbReference type="NCBI Taxonomy" id="2937440"/>
    <lineage>
        <taxon>Bacteria</taxon>
        <taxon>Pseudomonadati</taxon>
        <taxon>Bacteroidota</taxon>
        <taxon>Cytophagia</taxon>
        <taxon>Cytophagales</taxon>
        <taxon>Cytophagaceae</taxon>
        <taxon>Spirosoma</taxon>
    </lineage>
</organism>
<feature type="signal peptide" evidence="1">
    <location>
        <begin position="1"/>
        <end position="21"/>
    </location>
</feature>
<dbReference type="RefSeq" id="WP_248478178.1">
    <property type="nucleotide sequence ID" value="NZ_JALPRF010000003.1"/>
</dbReference>
<keyword evidence="3" id="KW-1185">Reference proteome</keyword>
<dbReference type="Proteomes" id="UP001202180">
    <property type="component" value="Unassembled WGS sequence"/>
</dbReference>
<gene>
    <name evidence="2" type="ORF">M0L20_17030</name>
</gene>
<name>A0ABT0HN30_9BACT</name>
<accession>A0ABT0HN30</accession>
<dbReference type="EMBL" id="JALPRF010000003">
    <property type="protein sequence ID" value="MCK8493573.1"/>
    <property type="molecule type" value="Genomic_DNA"/>
</dbReference>
<keyword evidence="1" id="KW-0732">Signal</keyword>
<reference evidence="2 3" key="1">
    <citation type="submission" date="2022-04" db="EMBL/GenBank/DDBJ databases">
        <title>Spirosoma sp. strain RP8 genome sequencing and assembly.</title>
        <authorList>
            <person name="Jung Y."/>
        </authorList>
    </citation>
    <scope>NUCLEOTIDE SEQUENCE [LARGE SCALE GENOMIC DNA]</scope>
    <source>
        <strain evidence="2 3">RP8</strain>
    </source>
</reference>
<evidence type="ECO:0000313" key="2">
    <source>
        <dbReference type="EMBL" id="MCK8493573.1"/>
    </source>
</evidence>
<sequence length="204" mass="22694">MSTRSFHILTFWLLTTTLASAQTLTKANYFGVRAGYLRASTSVTSSRSDMRFLGVAPLNSFYAGAFYQHTLSALLVYRVEINYQQKGIEYQLPNGDLVSRQKFYYASLTPLIGITPIKGVGLFVGPEANVSLGQNVRSNNAAPIEVGISSRLSYHYRWLGLEVGYFKSLNEFTFLDLGARFGFTSQTWQAGLSFVPGLLKKEGR</sequence>